<dbReference type="AlphaFoldDB" id="A0A8S9YCM9"/>
<name>A0A8S9YCM9_9TREM</name>
<dbReference type="Gene3D" id="2.60.40.10">
    <property type="entry name" value="Immunoglobulins"/>
    <property type="match status" value="1"/>
</dbReference>
<keyword evidence="2" id="KW-1185">Reference proteome</keyword>
<evidence type="ECO:0008006" key="3">
    <source>
        <dbReference type="Google" id="ProtNLM"/>
    </source>
</evidence>
<evidence type="ECO:0000313" key="1">
    <source>
        <dbReference type="EMBL" id="KAF7234071.1"/>
    </source>
</evidence>
<gene>
    <name evidence="1" type="ORF">EG68_12598</name>
</gene>
<proteinExistence type="predicted"/>
<organism evidence="1 2">
    <name type="scientific">Paragonimus skrjabini miyazakii</name>
    <dbReference type="NCBI Taxonomy" id="59628"/>
    <lineage>
        <taxon>Eukaryota</taxon>
        <taxon>Metazoa</taxon>
        <taxon>Spiralia</taxon>
        <taxon>Lophotrochozoa</taxon>
        <taxon>Platyhelminthes</taxon>
        <taxon>Trematoda</taxon>
        <taxon>Digenea</taxon>
        <taxon>Plagiorchiida</taxon>
        <taxon>Troglotremata</taxon>
        <taxon>Troglotrematidae</taxon>
        <taxon>Paragonimus</taxon>
    </lineage>
</organism>
<sequence>MVRVGEEVKQSISLKNKGPYEITANFQFERPQKSKANPSDVFTITPQRQNITPTEKAAAVT</sequence>
<dbReference type="EMBL" id="JTDE01014002">
    <property type="protein sequence ID" value="KAF7234071.1"/>
    <property type="molecule type" value="Genomic_DNA"/>
</dbReference>
<protein>
    <recommendedName>
        <fullName evidence="3">MSP domain-containing protein</fullName>
    </recommendedName>
</protein>
<feature type="non-terminal residue" evidence="1">
    <location>
        <position position="61"/>
    </location>
</feature>
<evidence type="ECO:0000313" key="2">
    <source>
        <dbReference type="Proteomes" id="UP000822476"/>
    </source>
</evidence>
<dbReference type="InterPro" id="IPR013783">
    <property type="entry name" value="Ig-like_fold"/>
</dbReference>
<reference evidence="1" key="1">
    <citation type="submission" date="2019-07" db="EMBL/GenBank/DDBJ databases">
        <title>Annotation for the trematode Paragonimus miyazaki's.</title>
        <authorList>
            <person name="Choi Y.-J."/>
        </authorList>
    </citation>
    <scope>NUCLEOTIDE SEQUENCE</scope>
    <source>
        <strain evidence="1">Japan</strain>
    </source>
</reference>
<dbReference type="OrthoDB" id="6281343at2759"/>
<comment type="caution">
    <text evidence="1">The sequence shown here is derived from an EMBL/GenBank/DDBJ whole genome shotgun (WGS) entry which is preliminary data.</text>
</comment>
<dbReference type="Proteomes" id="UP000822476">
    <property type="component" value="Unassembled WGS sequence"/>
</dbReference>
<accession>A0A8S9YCM9</accession>